<accession>A0A7U7J3N6</accession>
<dbReference type="OrthoDB" id="8595802at2"/>
<reference evidence="2 3" key="1">
    <citation type="journal article" date="2014" name="ISME J.">
        <title>Candidatus Competibacter-lineage genomes retrieved from metagenomes reveal functional metabolic diversity.</title>
        <authorList>
            <person name="McIlroy S.J."/>
            <person name="Albertsen M."/>
            <person name="Andresen E.K."/>
            <person name="Saunders A.M."/>
            <person name="Kristiansen R."/>
            <person name="Stokholm-Bjerregaard M."/>
            <person name="Nielsen K.L."/>
            <person name="Nielsen P.H."/>
        </authorList>
    </citation>
    <scope>NUCLEOTIDE SEQUENCE [LARGE SCALE GENOMIC DNA]</scope>
    <source>
        <strain evidence="2 3">Run_B_J11</strain>
    </source>
</reference>
<keyword evidence="1" id="KW-0732">Signal</keyword>
<organism evidence="2 3">
    <name type="scientific">Candidatus Contendobacter odensis Run_B_J11</name>
    <dbReference type="NCBI Taxonomy" id="1400861"/>
    <lineage>
        <taxon>Bacteria</taxon>
        <taxon>Pseudomonadati</taxon>
        <taxon>Pseudomonadota</taxon>
        <taxon>Gammaproteobacteria</taxon>
        <taxon>Candidatus Competibacteraceae</taxon>
        <taxon>Candidatus Contendibacter</taxon>
    </lineage>
</organism>
<gene>
    <name evidence="2" type="ORF">BN874_230025</name>
</gene>
<evidence type="ECO:0000313" key="3">
    <source>
        <dbReference type="Proteomes" id="UP000019184"/>
    </source>
</evidence>
<dbReference type="AlphaFoldDB" id="A0A7U7J3N6"/>
<dbReference type="Proteomes" id="UP000019184">
    <property type="component" value="Unassembled WGS sequence"/>
</dbReference>
<dbReference type="RefSeq" id="WP_051497703.1">
    <property type="nucleotide sequence ID" value="NZ_CBTK010000146.1"/>
</dbReference>
<name>A0A7U7J3N6_9GAMM</name>
<evidence type="ECO:0000313" key="2">
    <source>
        <dbReference type="EMBL" id="CDH45378.1"/>
    </source>
</evidence>
<sequence>MKIGVWTLLGILSLPAMVSAQNANDAPARCHTEEDLGEPFTPVEFKVVGQGRLYFYSAPFPECKTAIFIIPNDYGYTQALHEGWASITYFSQQAGDVISGWVEAKRLEMTDPRVARGEIDAPPKAAFAP</sequence>
<feature type="chain" id="PRO_5031111711" evidence="1">
    <location>
        <begin position="21"/>
        <end position="129"/>
    </location>
</feature>
<feature type="signal peptide" evidence="1">
    <location>
        <begin position="1"/>
        <end position="20"/>
    </location>
</feature>
<dbReference type="EMBL" id="CBTK010000146">
    <property type="protein sequence ID" value="CDH45378.1"/>
    <property type="molecule type" value="Genomic_DNA"/>
</dbReference>
<keyword evidence="3" id="KW-1185">Reference proteome</keyword>
<proteinExistence type="predicted"/>
<protein>
    <submittedName>
        <fullName evidence="2">Uncharacterized protein</fullName>
    </submittedName>
</protein>
<comment type="caution">
    <text evidence="2">The sequence shown here is derived from an EMBL/GenBank/DDBJ whole genome shotgun (WGS) entry which is preliminary data.</text>
</comment>
<evidence type="ECO:0000256" key="1">
    <source>
        <dbReference type="SAM" id="SignalP"/>
    </source>
</evidence>